<reference evidence="1 2" key="1">
    <citation type="submission" date="2020-07" db="EMBL/GenBank/DDBJ databases">
        <title>Sequencing the genomes of 1000 actinobacteria strains.</title>
        <authorList>
            <person name="Klenk H.-P."/>
        </authorList>
    </citation>
    <scope>NUCLEOTIDE SEQUENCE [LARGE SCALE GENOMIC DNA]</scope>
    <source>
        <strain evidence="1 2">DSM 104001</strain>
    </source>
</reference>
<dbReference type="SUPFAM" id="SSF141571">
    <property type="entry name" value="Pentapeptide repeat-like"/>
    <property type="match status" value="1"/>
</dbReference>
<dbReference type="RefSeq" id="WP_366489039.1">
    <property type="nucleotide sequence ID" value="NZ_JACBZT010000001.1"/>
</dbReference>
<dbReference type="InterPro" id="IPR001646">
    <property type="entry name" value="5peptide_repeat"/>
</dbReference>
<dbReference type="PANTHER" id="PTHR14136">
    <property type="entry name" value="BTB_POZ DOMAIN-CONTAINING PROTEIN KCTD9"/>
    <property type="match status" value="1"/>
</dbReference>
<dbReference type="PANTHER" id="PTHR14136:SF37">
    <property type="entry name" value="PENTAPEPTIDE REPEAT-CONTAINING PROTEIN"/>
    <property type="match status" value="1"/>
</dbReference>
<dbReference type="EMBL" id="JACBZT010000001">
    <property type="protein sequence ID" value="NYJ05703.1"/>
    <property type="molecule type" value="Genomic_DNA"/>
</dbReference>
<accession>A0A853CI75</accession>
<keyword evidence="2" id="KW-1185">Reference proteome</keyword>
<proteinExistence type="predicted"/>
<name>A0A853CI75_9ACTN</name>
<sequence length="279" mass="29672">MTRTDQLQADCSRCFGLCCVALPFARSADFAVDKPAGTPCTNLQEDFRCGIHGALRERGFAGCTVFDCLGAGQKVSQVTFGGRDWRDDAGTARRMFAVFPVVRQLHELLAYLAEAIDRAPAEELTAACERVDALTRGSAEELAACDVGAVRAEVSALLLQVSERLRAGLPGREARGADLVGARLRGADLRGANLRGAYLIGADLRDADLRAADLVGADLRGADLRGADLTGALFVTQAQLESASGDATTAVPGHLRRPLHWSLPQVRRTAGRAARRSGR</sequence>
<dbReference type="Proteomes" id="UP000541969">
    <property type="component" value="Unassembled WGS sequence"/>
</dbReference>
<dbReference type="AlphaFoldDB" id="A0A853CI75"/>
<evidence type="ECO:0000313" key="1">
    <source>
        <dbReference type="EMBL" id="NYJ05703.1"/>
    </source>
</evidence>
<evidence type="ECO:0000313" key="2">
    <source>
        <dbReference type="Proteomes" id="UP000541969"/>
    </source>
</evidence>
<organism evidence="1 2">
    <name type="scientific">Petropleomorpha daqingensis</name>
    <dbReference type="NCBI Taxonomy" id="2026353"/>
    <lineage>
        <taxon>Bacteria</taxon>
        <taxon>Bacillati</taxon>
        <taxon>Actinomycetota</taxon>
        <taxon>Actinomycetes</taxon>
        <taxon>Geodermatophilales</taxon>
        <taxon>Geodermatophilaceae</taxon>
        <taxon>Petropleomorpha</taxon>
    </lineage>
</organism>
<dbReference type="InterPro" id="IPR051082">
    <property type="entry name" value="Pentapeptide-BTB/POZ_domain"/>
</dbReference>
<dbReference type="Pfam" id="PF00805">
    <property type="entry name" value="Pentapeptide"/>
    <property type="match status" value="1"/>
</dbReference>
<gene>
    <name evidence="1" type="ORF">GGQ55_001981</name>
</gene>
<dbReference type="Gene3D" id="2.160.20.80">
    <property type="entry name" value="E3 ubiquitin-protein ligase SopA"/>
    <property type="match status" value="1"/>
</dbReference>
<protein>
    <submittedName>
        <fullName evidence="1">Uncharacterized protein YjbI with pentapeptide repeats</fullName>
    </submittedName>
</protein>
<comment type="caution">
    <text evidence="1">The sequence shown here is derived from an EMBL/GenBank/DDBJ whole genome shotgun (WGS) entry which is preliminary data.</text>
</comment>